<reference evidence="2 3" key="1">
    <citation type="submission" date="2019-02" db="EMBL/GenBank/DDBJ databases">
        <title>Sequencing the genomes of 1000 actinobacteria strains.</title>
        <authorList>
            <person name="Klenk H.-P."/>
        </authorList>
    </citation>
    <scope>NUCLEOTIDE SEQUENCE [LARGE SCALE GENOMIC DNA]</scope>
    <source>
        <strain evidence="2 3">DSM 45162</strain>
    </source>
</reference>
<protein>
    <submittedName>
        <fullName evidence="2">Uncharacterized protein</fullName>
    </submittedName>
</protein>
<comment type="caution">
    <text evidence="2">The sequence shown here is derived from an EMBL/GenBank/DDBJ whole genome shotgun (WGS) entry which is preliminary data.</text>
</comment>
<feature type="transmembrane region" description="Helical" evidence="1">
    <location>
        <begin position="137"/>
        <end position="157"/>
    </location>
</feature>
<name>A0A4Q7ZD03_9ACTN</name>
<evidence type="ECO:0000313" key="2">
    <source>
        <dbReference type="EMBL" id="RZU48557.1"/>
    </source>
</evidence>
<keyword evidence="1" id="KW-1133">Transmembrane helix</keyword>
<feature type="transmembrane region" description="Helical" evidence="1">
    <location>
        <begin position="114"/>
        <end position="131"/>
    </location>
</feature>
<dbReference type="Proteomes" id="UP000292564">
    <property type="component" value="Unassembled WGS sequence"/>
</dbReference>
<keyword evidence="1" id="KW-0812">Transmembrane</keyword>
<dbReference type="RefSeq" id="WP_130507781.1">
    <property type="nucleotide sequence ID" value="NZ_SHKY01000001.1"/>
</dbReference>
<sequence>MVDYVRQAVLADFPVDLGVAAQVVGLAERGLVTVRRDDGLLILARRGPADAAGLSATDQVLLVELASASRAAAGEWQLSRHRFGRIGRRLAGRARAELRAAGLLKARPTVPTKIALAVAVVAGLGSAVWVARDGDGGRLIAGGFIALCVLSLAWVLYDILRQRIRPTAAGRDALAAAQELPELHQLAPLLVARRWKEWTGLSRDTAPDWLTGVPWSPGPDITARTATLNQVLGDIRMAFREPVDHGDH</sequence>
<gene>
    <name evidence="2" type="ORF">EV385_0274</name>
</gene>
<keyword evidence="3" id="KW-1185">Reference proteome</keyword>
<organism evidence="2 3">
    <name type="scientific">Krasilnikovia cinnamomea</name>
    <dbReference type="NCBI Taxonomy" id="349313"/>
    <lineage>
        <taxon>Bacteria</taxon>
        <taxon>Bacillati</taxon>
        <taxon>Actinomycetota</taxon>
        <taxon>Actinomycetes</taxon>
        <taxon>Micromonosporales</taxon>
        <taxon>Micromonosporaceae</taxon>
        <taxon>Krasilnikovia</taxon>
    </lineage>
</organism>
<keyword evidence="1" id="KW-0472">Membrane</keyword>
<proteinExistence type="predicted"/>
<accession>A0A4Q7ZD03</accession>
<dbReference type="EMBL" id="SHKY01000001">
    <property type="protein sequence ID" value="RZU48557.1"/>
    <property type="molecule type" value="Genomic_DNA"/>
</dbReference>
<dbReference type="AlphaFoldDB" id="A0A4Q7ZD03"/>
<evidence type="ECO:0000256" key="1">
    <source>
        <dbReference type="SAM" id="Phobius"/>
    </source>
</evidence>
<evidence type="ECO:0000313" key="3">
    <source>
        <dbReference type="Proteomes" id="UP000292564"/>
    </source>
</evidence>